<evidence type="ECO:0000256" key="1">
    <source>
        <dbReference type="ARBA" id="ARBA00023002"/>
    </source>
</evidence>
<dbReference type="GO" id="GO:0008442">
    <property type="term" value="F:3-hydroxyisobutyrate dehydrogenase activity"/>
    <property type="evidence" value="ECO:0007669"/>
    <property type="project" value="UniProtKB-EC"/>
</dbReference>
<keyword evidence="1 6" id="KW-0560">Oxidoreductase</keyword>
<evidence type="ECO:0000259" key="5">
    <source>
        <dbReference type="Pfam" id="PF14833"/>
    </source>
</evidence>
<dbReference type="Gene3D" id="1.10.1040.10">
    <property type="entry name" value="N-(1-d-carboxylethyl)-l-norvaline Dehydrogenase, domain 2"/>
    <property type="match status" value="1"/>
</dbReference>
<dbReference type="InterPro" id="IPR006115">
    <property type="entry name" value="6PGDH_NADP-bd"/>
</dbReference>
<dbReference type="Pfam" id="PF03446">
    <property type="entry name" value="NAD_binding_2"/>
    <property type="match status" value="1"/>
</dbReference>
<dbReference type="Pfam" id="PF14833">
    <property type="entry name" value="NAD_binding_11"/>
    <property type="match status" value="1"/>
</dbReference>
<dbReference type="InterPro" id="IPR036291">
    <property type="entry name" value="NAD(P)-bd_dom_sf"/>
</dbReference>
<dbReference type="EC" id="1.1.1.31" evidence="6"/>
<dbReference type="GO" id="GO:0050661">
    <property type="term" value="F:NADP binding"/>
    <property type="evidence" value="ECO:0007669"/>
    <property type="project" value="InterPro"/>
</dbReference>
<sequence>MTNTSNAPAVQSPRLGWIGVGAMGRPMCLNLLKAGYRLTVFDRVPAQCEAVAAAGAAVAPAAQALVADSDVVFSTIFDDDGLRDLFLASGGVAGAATADKVFVDMSTVSPDASAEVAAALAQRGAAFLRAPVSGTVSLAASAQLSCFVSGPRPAFDAVQPILACLSARQSYVGGADEARVIKLMINIMVFMSTAVIGEGLAFGARAGLDRALMVDAINDSIVGSAHYRTKAEQLKQRDYAAVGPISLVVKDLDLALAVARDNAVALPMSSLVRQYLALMQQRRQGHLDIAALADVLEWAGVPGAV</sequence>
<reference evidence="6" key="1">
    <citation type="submission" date="2016-09" db="EMBL/GenBank/DDBJ databases">
        <authorList>
            <person name="Capua I."/>
            <person name="De Benedictis P."/>
            <person name="Joannis T."/>
            <person name="Lombin L.H."/>
            <person name="Cattoli G."/>
        </authorList>
    </citation>
    <scope>NUCLEOTIDE SEQUENCE</scope>
    <source>
        <strain evidence="6">B9</strain>
    </source>
</reference>
<dbReference type="EMBL" id="FMSH01000364">
    <property type="protein sequence ID" value="SCU83965.1"/>
    <property type="molecule type" value="Genomic_DNA"/>
</dbReference>
<feature type="domain" description="3-hydroxyisobutyrate dehydrogenase-like NAD-binding" evidence="5">
    <location>
        <begin position="179"/>
        <end position="295"/>
    </location>
</feature>
<dbReference type="Gene3D" id="3.40.50.720">
    <property type="entry name" value="NAD(P)-binding Rossmann-like Domain"/>
    <property type="match status" value="1"/>
</dbReference>
<evidence type="ECO:0000256" key="3">
    <source>
        <dbReference type="PIRSR" id="PIRSR000103-1"/>
    </source>
</evidence>
<dbReference type="SUPFAM" id="SSF48179">
    <property type="entry name" value="6-phosphogluconate dehydrogenase C-terminal domain-like"/>
    <property type="match status" value="1"/>
</dbReference>
<protein>
    <submittedName>
        <fullName evidence="6">3-Hydroxyisobutyrate dehydrogenase</fullName>
        <ecNumber evidence="6">1.1.1.31</ecNumber>
    </submittedName>
</protein>
<dbReference type="PIRSF" id="PIRSF000103">
    <property type="entry name" value="HIBADH"/>
    <property type="match status" value="1"/>
</dbReference>
<dbReference type="PANTHER" id="PTHR43060:SF15">
    <property type="entry name" value="3-HYDROXYISOBUTYRATE DEHYDROGENASE-LIKE 1, MITOCHONDRIAL-RELATED"/>
    <property type="match status" value="1"/>
</dbReference>
<dbReference type="InterPro" id="IPR029154">
    <property type="entry name" value="HIBADH-like_NADP-bd"/>
</dbReference>
<dbReference type="PANTHER" id="PTHR43060">
    <property type="entry name" value="3-HYDROXYISOBUTYRATE DEHYDROGENASE-LIKE 1, MITOCHONDRIAL-RELATED"/>
    <property type="match status" value="1"/>
</dbReference>
<dbReference type="AlphaFoldDB" id="A0A1K0ILL9"/>
<dbReference type="InterPro" id="IPR015815">
    <property type="entry name" value="HIBADH-related"/>
</dbReference>
<name>A0A1K0ILL9_CUPNE</name>
<dbReference type="InterPro" id="IPR008927">
    <property type="entry name" value="6-PGluconate_DH-like_C_sf"/>
</dbReference>
<dbReference type="GO" id="GO:0051287">
    <property type="term" value="F:NAD binding"/>
    <property type="evidence" value="ECO:0007669"/>
    <property type="project" value="InterPro"/>
</dbReference>
<dbReference type="RefSeq" id="WP_340527633.1">
    <property type="nucleotide sequence ID" value="NZ_FMSH01000364.1"/>
</dbReference>
<dbReference type="SUPFAM" id="SSF51735">
    <property type="entry name" value="NAD(P)-binding Rossmann-fold domains"/>
    <property type="match status" value="1"/>
</dbReference>
<gene>
    <name evidence="6" type="ORF">CNECB9_4260044</name>
</gene>
<feature type="domain" description="6-phosphogluconate dehydrogenase NADP-binding" evidence="4">
    <location>
        <begin position="15"/>
        <end position="173"/>
    </location>
</feature>
<evidence type="ECO:0000256" key="2">
    <source>
        <dbReference type="ARBA" id="ARBA00023027"/>
    </source>
</evidence>
<evidence type="ECO:0000313" key="6">
    <source>
        <dbReference type="EMBL" id="SCU83965.1"/>
    </source>
</evidence>
<accession>A0A1K0ILL9</accession>
<evidence type="ECO:0000259" key="4">
    <source>
        <dbReference type="Pfam" id="PF03446"/>
    </source>
</evidence>
<keyword evidence="2" id="KW-0520">NAD</keyword>
<feature type="active site" evidence="3">
    <location>
        <position position="182"/>
    </location>
</feature>
<dbReference type="InterPro" id="IPR013328">
    <property type="entry name" value="6PGD_dom2"/>
</dbReference>
<organism evidence="6">
    <name type="scientific">Cupriavidus necator</name>
    <name type="common">Alcaligenes eutrophus</name>
    <name type="synonym">Ralstonia eutropha</name>
    <dbReference type="NCBI Taxonomy" id="106590"/>
    <lineage>
        <taxon>Bacteria</taxon>
        <taxon>Pseudomonadati</taxon>
        <taxon>Pseudomonadota</taxon>
        <taxon>Betaproteobacteria</taxon>
        <taxon>Burkholderiales</taxon>
        <taxon>Burkholderiaceae</taxon>
        <taxon>Cupriavidus</taxon>
    </lineage>
</organism>
<proteinExistence type="predicted"/>